<dbReference type="PANTHER" id="PTHR43540:SF15">
    <property type="entry name" value="BLR5631 PROTEIN"/>
    <property type="match status" value="1"/>
</dbReference>
<evidence type="ECO:0000259" key="2">
    <source>
        <dbReference type="Pfam" id="PF00857"/>
    </source>
</evidence>
<dbReference type="Gene3D" id="3.40.50.850">
    <property type="entry name" value="Isochorismatase-like"/>
    <property type="match status" value="1"/>
</dbReference>
<dbReference type="InterPro" id="IPR000868">
    <property type="entry name" value="Isochorismatase-like_dom"/>
</dbReference>
<comment type="caution">
    <text evidence="3">The sequence shown here is derived from an EMBL/GenBank/DDBJ whole genome shotgun (WGS) entry which is preliminary data.</text>
</comment>
<keyword evidence="1 3" id="KW-0378">Hydrolase</keyword>
<dbReference type="SUPFAM" id="SSF52499">
    <property type="entry name" value="Isochorismatase-like hydrolases"/>
    <property type="match status" value="1"/>
</dbReference>
<accession>A0A3A3FVV0</accession>
<dbReference type="EMBL" id="QYUO01000001">
    <property type="protein sequence ID" value="RJF99883.1"/>
    <property type="molecule type" value="Genomic_DNA"/>
</dbReference>
<dbReference type="InterPro" id="IPR050272">
    <property type="entry name" value="Isochorismatase-like_hydrls"/>
</dbReference>
<dbReference type="CDD" id="cd01014">
    <property type="entry name" value="nicotinamidase_related"/>
    <property type="match status" value="1"/>
</dbReference>
<proteinExistence type="predicted"/>
<dbReference type="GO" id="GO:0016787">
    <property type="term" value="F:hydrolase activity"/>
    <property type="evidence" value="ECO:0007669"/>
    <property type="project" value="UniProtKB-KW"/>
</dbReference>
<protein>
    <submittedName>
        <fullName evidence="3">Cysteine hydrolase</fullName>
    </submittedName>
</protein>
<gene>
    <name evidence="3" type="ORF">D3871_02120</name>
</gene>
<evidence type="ECO:0000313" key="3">
    <source>
        <dbReference type="EMBL" id="RJF99883.1"/>
    </source>
</evidence>
<evidence type="ECO:0000256" key="1">
    <source>
        <dbReference type="ARBA" id="ARBA00022801"/>
    </source>
</evidence>
<dbReference type="AlphaFoldDB" id="A0A3A3FVV0"/>
<sequence>MFHPTMRTISGVPSTDQLAAATTALIVIDFQMEYFDGGRLPIPDGKAAMSRARQLVDFGDRHGIAVIHVQHLGPAGGALFPKDSDRAAFHADMAPRPQHLLVQKTTASSFASTDLHQRLQARGIKTLVLCGLMTHMCISTTARDAKPLGYQVLVAGDACATRDIEAWDGGIIGHAELHRAALTEISDAFGEVVPTDSVLALPVAPGSVAAA</sequence>
<reference evidence="4" key="1">
    <citation type="submission" date="2018-09" db="EMBL/GenBank/DDBJ databases">
        <authorList>
            <person name="Zhu H."/>
        </authorList>
    </citation>
    <scope>NUCLEOTIDE SEQUENCE [LARGE SCALE GENOMIC DNA]</scope>
    <source>
        <strain evidence="4">K1R23-30</strain>
    </source>
</reference>
<dbReference type="Pfam" id="PF00857">
    <property type="entry name" value="Isochorismatase"/>
    <property type="match status" value="1"/>
</dbReference>
<organism evidence="3 4">
    <name type="scientific">Noviherbaspirillum saxi</name>
    <dbReference type="NCBI Taxonomy" id="2320863"/>
    <lineage>
        <taxon>Bacteria</taxon>
        <taxon>Pseudomonadati</taxon>
        <taxon>Pseudomonadota</taxon>
        <taxon>Betaproteobacteria</taxon>
        <taxon>Burkholderiales</taxon>
        <taxon>Oxalobacteraceae</taxon>
        <taxon>Noviherbaspirillum</taxon>
    </lineage>
</organism>
<dbReference type="PANTHER" id="PTHR43540">
    <property type="entry name" value="PEROXYUREIDOACRYLATE/UREIDOACRYLATE AMIDOHYDROLASE-RELATED"/>
    <property type="match status" value="1"/>
</dbReference>
<keyword evidence="4" id="KW-1185">Reference proteome</keyword>
<dbReference type="Proteomes" id="UP000265955">
    <property type="component" value="Unassembled WGS sequence"/>
</dbReference>
<evidence type="ECO:0000313" key="4">
    <source>
        <dbReference type="Proteomes" id="UP000265955"/>
    </source>
</evidence>
<feature type="domain" description="Isochorismatase-like" evidence="2">
    <location>
        <begin position="23"/>
        <end position="196"/>
    </location>
</feature>
<dbReference type="InterPro" id="IPR036380">
    <property type="entry name" value="Isochorismatase-like_sf"/>
</dbReference>
<name>A0A3A3FVV0_9BURK</name>
<dbReference type="RefSeq" id="WP_119769827.1">
    <property type="nucleotide sequence ID" value="NZ_QYUO01000001.1"/>
</dbReference>
<dbReference type="OrthoDB" id="5360912at2"/>